<proteinExistence type="predicted"/>
<evidence type="ECO:0000313" key="2">
    <source>
        <dbReference type="EMBL" id="DAF63280.1"/>
    </source>
</evidence>
<dbReference type="EMBL" id="BK032837">
    <property type="protein sequence ID" value="DAF63280.1"/>
    <property type="molecule type" value="Genomic_DNA"/>
</dbReference>
<sequence length="149" mass="17094">MKAYYDHKPETLEAVGNGSYRYHWNIQAFEPEDHEPTTNTTDAKENPRPTNYVCDELIIWPPLTENLLTEAVITEQFAQNYEQKLINDYNAVQLGILKDKDGAIAQRYKDFLQQRNELKQIVTADCQEAGILLTPHTPKTTLAPCPTEQ</sequence>
<accession>A0A8S5TJI2</accession>
<organism evidence="2">
    <name type="scientific">CrAss-like virus sp. ctyM420</name>
    <dbReference type="NCBI Taxonomy" id="2828014"/>
    <lineage>
        <taxon>Viruses</taxon>
        <taxon>Duplodnaviria</taxon>
        <taxon>Heunggongvirae</taxon>
        <taxon>Uroviricota</taxon>
        <taxon>Caudoviricetes</taxon>
        <taxon>Crassvirales</taxon>
    </lineage>
</organism>
<protein>
    <submittedName>
        <fullName evidence="2">Uncharacterized protein</fullName>
    </submittedName>
</protein>
<name>A0A8S5TJI2_9CAUD</name>
<reference evidence="2" key="1">
    <citation type="journal article" date="2021" name="Proc. Natl. Acad. Sci. U.S.A.">
        <title>A Catalog of Tens of Thousands of Viruses from Human Metagenomes Reveals Hidden Associations with Chronic Diseases.</title>
        <authorList>
            <person name="Tisza M.J."/>
            <person name="Buck C.B."/>
        </authorList>
    </citation>
    <scope>NUCLEOTIDE SEQUENCE</scope>
    <source>
        <strain evidence="2">CtyM420</strain>
    </source>
</reference>
<feature type="region of interest" description="Disordered" evidence="1">
    <location>
        <begin position="29"/>
        <end position="48"/>
    </location>
</feature>
<evidence type="ECO:0000256" key="1">
    <source>
        <dbReference type="SAM" id="MobiDB-lite"/>
    </source>
</evidence>